<dbReference type="RefSeq" id="WP_189514442.1">
    <property type="nucleotide sequence ID" value="NZ_BMXG01000010.1"/>
</dbReference>
<evidence type="ECO:0000256" key="3">
    <source>
        <dbReference type="ARBA" id="ARBA00022801"/>
    </source>
</evidence>
<evidence type="ECO:0000256" key="2">
    <source>
        <dbReference type="ARBA" id="ARBA00022670"/>
    </source>
</evidence>
<dbReference type="Pfam" id="PF13180">
    <property type="entry name" value="PDZ_2"/>
    <property type="match status" value="1"/>
</dbReference>
<dbReference type="SMART" id="SM00228">
    <property type="entry name" value="PDZ"/>
    <property type="match status" value="1"/>
</dbReference>
<proteinExistence type="inferred from homology"/>
<organism evidence="6 7">
    <name type="scientific">Cerasicoccus arenae</name>
    <dbReference type="NCBI Taxonomy" id="424488"/>
    <lineage>
        <taxon>Bacteria</taxon>
        <taxon>Pseudomonadati</taxon>
        <taxon>Verrucomicrobiota</taxon>
        <taxon>Opitutia</taxon>
        <taxon>Puniceicoccales</taxon>
        <taxon>Cerasicoccaceae</taxon>
        <taxon>Cerasicoccus</taxon>
    </lineage>
</organism>
<feature type="domain" description="PDZ" evidence="5">
    <location>
        <begin position="234"/>
        <end position="309"/>
    </location>
</feature>
<dbReference type="SUPFAM" id="SSF50156">
    <property type="entry name" value="PDZ domain-like"/>
    <property type="match status" value="1"/>
</dbReference>
<dbReference type="InterPro" id="IPR043504">
    <property type="entry name" value="Peptidase_S1_PA_chymotrypsin"/>
</dbReference>
<dbReference type="PRINTS" id="PR00834">
    <property type="entry name" value="PROTEASES2C"/>
</dbReference>
<comment type="caution">
    <text evidence="6">The sequence shown here is derived from an EMBL/GenBank/DDBJ whole genome shotgun (WGS) entry which is preliminary data.</text>
</comment>
<name>A0A8J3GCZ1_9BACT</name>
<dbReference type="PANTHER" id="PTHR22939">
    <property type="entry name" value="SERINE PROTEASE FAMILY S1C HTRA-RELATED"/>
    <property type="match status" value="1"/>
</dbReference>
<dbReference type="InterPro" id="IPR009003">
    <property type="entry name" value="Peptidase_S1_PA"/>
</dbReference>
<reference evidence="6" key="2">
    <citation type="submission" date="2020-09" db="EMBL/GenBank/DDBJ databases">
        <authorList>
            <person name="Sun Q."/>
            <person name="Kim S."/>
        </authorList>
    </citation>
    <scope>NUCLEOTIDE SEQUENCE</scope>
    <source>
        <strain evidence="6">KCTC 12870</strain>
    </source>
</reference>
<evidence type="ECO:0000256" key="4">
    <source>
        <dbReference type="SAM" id="MobiDB-lite"/>
    </source>
</evidence>
<feature type="compositionally biased region" description="Low complexity" evidence="4">
    <location>
        <begin position="404"/>
        <end position="422"/>
    </location>
</feature>
<dbReference type="Proteomes" id="UP000642829">
    <property type="component" value="Unassembled WGS sequence"/>
</dbReference>
<comment type="similarity">
    <text evidence="1">Belongs to the peptidase S1C family.</text>
</comment>
<dbReference type="SUPFAM" id="SSF50494">
    <property type="entry name" value="Trypsin-like serine proteases"/>
    <property type="match status" value="1"/>
</dbReference>
<dbReference type="AlphaFoldDB" id="A0A8J3GCZ1"/>
<dbReference type="Gene3D" id="2.40.10.10">
    <property type="entry name" value="Trypsin-like serine proteases"/>
    <property type="match status" value="2"/>
</dbReference>
<evidence type="ECO:0000313" key="6">
    <source>
        <dbReference type="EMBL" id="GHC02540.1"/>
    </source>
</evidence>
<gene>
    <name evidence="6" type="ORF">GCM10007047_18890</name>
</gene>
<dbReference type="GO" id="GO:0006508">
    <property type="term" value="P:proteolysis"/>
    <property type="evidence" value="ECO:0007669"/>
    <property type="project" value="UniProtKB-KW"/>
</dbReference>
<dbReference type="InterPro" id="IPR036034">
    <property type="entry name" value="PDZ_sf"/>
</dbReference>
<dbReference type="Pfam" id="PF13365">
    <property type="entry name" value="Trypsin_2"/>
    <property type="match status" value="1"/>
</dbReference>
<sequence length="422" mass="45168">MPARGFFLATPRLLLAQSDANGGALSLQKRVVEIYQTNRNAVVTVYAAHNPEGDTGRPALFVGTGFFISRDGHIMTNTNTIFGADRLWVERDGVGYLAEVIGSDPLTNVAIIKALAVPGDFQFLRFAEKPNPPEIGSFVVALTSELGMATGPSLGLINGWNTRYGDRILPTVYLRSDIPFDGGEGGSPVFDINGSLIGMVIVALPEIRSSFILPARAVQRIRDDILFSGKVTFAHFGFSTLQKPNLEKGPHIEIEVVDPDGPAGKGGVTAGDILIKVGDFDIRTDENLRTAFFYTRPNELVNITVRRGDELIELPIKVGIREAPPTAMPPVQKTPEEIYLSLEGLKSSDPNPADVSPVDIKPASKTPPAAAENPTLDSEKTEATLEVEEEASPLKPTTASLQPASPATESAVVESAAEDTAQ</sequence>
<feature type="region of interest" description="Disordered" evidence="4">
    <location>
        <begin position="344"/>
        <end position="422"/>
    </location>
</feature>
<evidence type="ECO:0000259" key="5">
    <source>
        <dbReference type="SMART" id="SM00228"/>
    </source>
</evidence>
<dbReference type="PANTHER" id="PTHR22939:SF129">
    <property type="entry name" value="SERINE PROTEASE HTRA2, MITOCHONDRIAL"/>
    <property type="match status" value="1"/>
</dbReference>
<dbReference type="EMBL" id="BMXG01000010">
    <property type="protein sequence ID" value="GHC02540.1"/>
    <property type="molecule type" value="Genomic_DNA"/>
</dbReference>
<dbReference type="InterPro" id="IPR001940">
    <property type="entry name" value="Peptidase_S1C"/>
</dbReference>
<dbReference type="InterPro" id="IPR001478">
    <property type="entry name" value="PDZ"/>
</dbReference>
<keyword evidence="3" id="KW-0378">Hydrolase</keyword>
<dbReference type="GO" id="GO:0004252">
    <property type="term" value="F:serine-type endopeptidase activity"/>
    <property type="evidence" value="ECO:0007669"/>
    <property type="project" value="InterPro"/>
</dbReference>
<accession>A0A8J3GCZ1</accession>
<keyword evidence="2" id="KW-0645">Protease</keyword>
<protein>
    <recommendedName>
        <fullName evidence="5">PDZ domain-containing protein</fullName>
    </recommendedName>
</protein>
<evidence type="ECO:0000256" key="1">
    <source>
        <dbReference type="ARBA" id="ARBA00010541"/>
    </source>
</evidence>
<evidence type="ECO:0000313" key="7">
    <source>
        <dbReference type="Proteomes" id="UP000642829"/>
    </source>
</evidence>
<keyword evidence="7" id="KW-1185">Reference proteome</keyword>
<reference evidence="6" key="1">
    <citation type="journal article" date="2014" name="Int. J. Syst. Evol. Microbiol.">
        <title>Complete genome sequence of Corynebacterium casei LMG S-19264T (=DSM 44701T), isolated from a smear-ripened cheese.</title>
        <authorList>
            <consortium name="US DOE Joint Genome Institute (JGI-PGF)"/>
            <person name="Walter F."/>
            <person name="Albersmeier A."/>
            <person name="Kalinowski J."/>
            <person name="Ruckert C."/>
        </authorList>
    </citation>
    <scope>NUCLEOTIDE SEQUENCE</scope>
    <source>
        <strain evidence="6">KCTC 12870</strain>
    </source>
</reference>
<dbReference type="Gene3D" id="2.30.42.10">
    <property type="match status" value="1"/>
</dbReference>